<evidence type="ECO:0000313" key="2">
    <source>
        <dbReference type="Proteomes" id="UP000886998"/>
    </source>
</evidence>
<organism evidence="1 2">
    <name type="scientific">Trichonephila inaurata madagascariensis</name>
    <dbReference type="NCBI Taxonomy" id="2747483"/>
    <lineage>
        <taxon>Eukaryota</taxon>
        <taxon>Metazoa</taxon>
        <taxon>Ecdysozoa</taxon>
        <taxon>Arthropoda</taxon>
        <taxon>Chelicerata</taxon>
        <taxon>Arachnida</taxon>
        <taxon>Araneae</taxon>
        <taxon>Araneomorphae</taxon>
        <taxon>Entelegynae</taxon>
        <taxon>Araneoidea</taxon>
        <taxon>Nephilidae</taxon>
        <taxon>Trichonephila</taxon>
        <taxon>Trichonephila inaurata</taxon>
    </lineage>
</organism>
<sequence>MEETLSNFQVTVNECSLQNVTPLEKISVERKDMSVAEEEITENPSSLHIRKTVAIHSFLNEERVIPKNNFPSNPCGVGVESGSMEIDPSSQESAMDISSQESISKSNSFHLQTVIPISESCENVLSCNHEETVPRKDTALVLADREKDIHIREAALRDRENAVEEQETALRDSKRVVEEHEAVLISREKAVKTCEAVLENQKELLKSGKLLYPAGRRLLRYANWLWKKGKELLKREKLLWS</sequence>
<accession>A0A8X6XFW8</accession>
<dbReference type="EMBL" id="BMAV01008273">
    <property type="protein sequence ID" value="GFY51719.1"/>
    <property type="molecule type" value="Genomic_DNA"/>
</dbReference>
<reference evidence="1" key="1">
    <citation type="submission" date="2020-08" db="EMBL/GenBank/DDBJ databases">
        <title>Multicomponent nature underlies the extraordinary mechanical properties of spider dragline silk.</title>
        <authorList>
            <person name="Kono N."/>
            <person name="Nakamura H."/>
            <person name="Mori M."/>
            <person name="Yoshida Y."/>
            <person name="Ohtoshi R."/>
            <person name="Malay A.D."/>
            <person name="Moran D.A.P."/>
            <person name="Tomita M."/>
            <person name="Numata K."/>
            <person name="Arakawa K."/>
        </authorList>
    </citation>
    <scope>NUCLEOTIDE SEQUENCE</scope>
</reference>
<protein>
    <submittedName>
        <fullName evidence="1">Uncharacterized protein</fullName>
    </submittedName>
</protein>
<gene>
    <name evidence="1" type="ORF">TNIN_387121</name>
</gene>
<dbReference type="Proteomes" id="UP000886998">
    <property type="component" value="Unassembled WGS sequence"/>
</dbReference>
<evidence type="ECO:0000313" key="1">
    <source>
        <dbReference type="EMBL" id="GFY51719.1"/>
    </source>
</evidence>
<proteinExistence type="predicted"/>
<comment type="caution">
    <text evidence="1">The sequence shown here is derived from an EMBL/GenBank/DDBJ whole genome shotgun (WGS) entry which is preliminary data.</text>
</comment>
<dbReference type="AlphaFoldDB" id="A0A8X6XFW8"/>
<keyword evidence="2" id="KW-1185">Reference proteome</keyword>
<name>A0A8X6XFW8_9ARAC</name>
<dbReference type="OrthoDB" id="6434959at2759"/>